<dbReference type="InterPro" id="IPR001680">
    <property type="entry name" value="WD40_rpt"/>
</dbReference>
<evidence type="ECO:0000313" key="3">
    <source>
        <dbReference type="EMBL" id="CAE1290940.1"/>
    </source>
</evidence>
<feature type="repeat" description="WD" evidence="1">
    <location>
        <begin position="286"/>
        <end position="327"/>
    </location>
</feature>
<evidence type="ECO:0000313" key="4">
    <source>
        <dbReference type="Proteomes" id="UP000597762"/>
    </source>
</evidence>
<protein>
    <submittedName>
        <fullName evidence="3">DCAF11</fullName>
    </submittedName>
</protein>
<dbReference type="AlphaFoldDB" id="A0A812D8J6"/>
<feature type="region of interest" description="Disordered" evidence="2">
    <location>
        <begin position="327"/>
        <end position="376"/>
    </location>
</feature>
<proteinExistence type="predicted"/>
<keyword evidence="4" id="KW-1185">Reference proteome</keyword>
<dbReference type="Gene3D" id="2.130.10.10">
    <property type="entry name" value="YVTN repeat-like/Quinoprotein amine dehydrogenase"/>
    <property type="match status" value="2"/>
</dbReference>
<keyword evidence="1" id="KW-0853">WD repeat</keyword>
<dbReference type="SMART" id="SM00320">
    <property type="entry name" value="WD40"/>
    <property type="match status" value="6"/>
</dbReference>
<feature type="compositionally biased region" description="Basic residues" evidence="2">
    <location>
        <begin position="349"/>
        <end position="363"/>
    </location>
</feature>
<dbReference type="InterPro" id="IPR051859">
    <property type="entry name" value="DCAF"/>
</dbReference>
<dbReference type="Proteomes" id="UP000597762">
    <property type="component" value="Unassembled WGS sequence"/>
</dbReference>
<gene>
    <name evidence="3" type="ORF">SPHA_48489</name>
</gene>
<dbReference type="GO" id="GO:0043161">
    <property type="term" value="P:proteasome-mediated ubiquitin-dependent protein catabolic process"/>
    <property type="evidence" value="ECO:0007669"/>
    <property type="project" value="TreeGrafter"/>
</dbReference>
<dbReference type="PROSITE" id="PS50082">
    <property type="entry name" value="WD_REPEATS_2"/>
    <property type="match status" value="1"/>
</dbReference>
<evidence type="ECO:0000256" key="1">
    <source>
        <dbReference type="PROSITE-ProRule" id="PRU00221"/>
    </source>
</evidence>
<sequence>MLQKREIGTNRKPCFSNGDCTAISTLYIPNTMKRVACYRNKAFCGTYSKDGNIFLTAAQDQYIRVYDTTNDGFQHIKSIRARDVGWSILDTAFSPDGNYLIYSSWSDCIHLCNLQGDRETHEALPLFPGQSSFCIFSLTFSLDNKEILGGANCGCFYIYDRGSNQKVLTIEAHDDDVNAVAFADENSQILFTGGDDGLCKATKAAVTDQRWDYRWQPVPRKMARIQTLVGDASVMTYQGHSVLHTLIRSKFSPAFTTGQRYIYTGCATGSACIYDVLSGKIVKRLTNGHSTCVRDISWHPTNNIIITTSWDSTIGQWSYIRSSQLYDSDENDSSEESYSGNSDCEAMCKPRRSQRLKAKKRRQLREDSMLSRKLFD</sequence>
<dbReference type="OrthoDB" id="63070at2759"/>
<comment type="caution">
    <text evidence="3">The sequence shown here is derived from an EMBL/GenBank/DDBJ whole genome shotgun (WGS) entry which is preliminary data.</text>
</comment>
<organism evidence="3 4">
    <name type="scientific">Acanthosepion pharaonis</name>
    <name type="common">Pharaoh cuttlefish</name>
    <name type="synonym">Sepia pharaonis</name>
    <dbReference type="NCBI Taxonomy" id="158019"/>
    <lineage>
        <taxon>Eukaryota</taxon>
        <taxon>Metazoa</taxon>
        <taxon>Spiralia</taxon>
        <taxon>Lophotrochozoa</taxon>
        <taxon>Mollusca</taxon>
        <taxon>Cephalopoda</taxon>
        <taxon>Coleoidea</taxon>
        <taxon>Decapodiformes</taxon>
        <taxon>Sepiida</taxon>
        <taxon>Sepiina</taxon>
        <taxon>Sepiidae</taxon>
        <taxon>Acanthosepion</taxon>
    </lineage>
</organism>
<feature type="compositionally biased region" description="Basic and acidic residues" evidence="2">
    <location>
        <begin position="364"/>
        <end position="376"/>
    </location>
</feature>
<dbReference type="PROSITE" id="PS50294">
    <property type="entry name" value="WD_REPEATS_REGION"/>
    <property type="match status" value="1"/>
</dbReference>
<accession>A0A812D8J6</accession>
<name>A0A812D8J6_ACAPH</name>
<dbReference type="InterPro" id="IPR036322">
    <property type="entry name" value="WD40_repeat_dom_sf"/>
</dbReference>
<dbReference type="PANTHER" id="PTHR19847">
    <property type="entry name" value="DDB1- AND CUL4-ASSOCIATED FACTOR 11"/>
    <property type="match status" value="1"/>
</dbReference>
<dbReference type="PANTHER" id="PTHR19847:SF7">
    <property type="entry name" value="DDB1- AND CUL4-ASSOCIATED FACTOR 11"/>
    <property type="match status" value="1"/>
</dbReference>
<dbReference type="InterPro" id="IPR015943">
    <property type="entry name" value="WD40/YVTN_repeat-like_dom_sf"/>
</dbReference>
<dbReference type="Pfam" id="PF00400">
    <property type="entry name" value="WD40"/>
    <property type="match status" value="2"/>
</dbReference>
<dbReference type="GO" id="GO:0080008">
    <property type="term" value="C:Cul4-RING E3 ubiquitin ligase complex"/>
    <property type="evidence" value="ECO:0007669"/>
    <property type="project" value="TreeGrafter"/>
</dbReference>
<dbReference type="EMBL" id="CAHIKZ030002703">
    <property type="protein sequence ID" value="CAE1290940.1"/>
    <property type="molecule type" value="Genomic_DNA"/>
</dbReference>
<dbReference type="SUPFAM" id="SSF50978">
    <property type="entry name" value="WD40 repeat-like"/>
    <property type="match status" value="1"/>
</dbReference>
<reference evidence="3" key="1">
    <citation type="submission" date="2021-01" db="EMBL/GenBank/DDBJ databases">
        <authorList>
            <person name="Li R."/>
            <person name="Bekaert M."/>
        </authorList>
    </citation>
    <scope>NUCLEOTIDE SEQUENCE</scope>
    <source>
        <strain evidence="3">Farmed</strain>
    </source>
</reference>
<evidence type="ECO:0000256" key="2">
    <source>
        <dbReference type="SAM" id="MobiDB-lite"/>
    </source>
</evidence>